<dbReference type="InterPro" id="IPR050140">
    <property type="entry name" value="SRY-related_HMG-box_TF-like"/>
</dbReference>
<feature type="region of interest" description="Disordered" evidence="5">
    <location>
        <begin position="134"/>
        <end position="262"/>
    </location>
</feature>
<dbReference type="InterPro" id="IPR036910">
    <property type="entry name" value="HMG_box_dom_sf"/>
</dbReference>
<dbReference type="GO" id="GO:0003677">
    <property type="term" value="F:DNA binding"/>
    <property type="evidence" value="ECO:0007669"/>
    <property type="project" value="UniProtKB-UniRule"/>
</dbReference>
<comment type="caution">
    <text evidence="7">The sequence shown here is derived from an EMBL/GenBank/DDBJ whole genome shotgun (WGS) entry which is preliminary data.</text>
</comment>
<feature type="compositionally biased region" description="Basic and acidic residues" evidence="5">
    <location>
        <begin position="160"/>
        <end position="179"/>
    </location>
</feature>
<dbReference type="Gene3D" id="1.10.30.10">
    <property type="entry name" value="High mobility group box domain"/>
    <property type="match status" value="1"/>
</dbReference>
<dbReference type="GO" id="GO:0005634">
    <property type="term" value="C:nucleus"/>
    <property type="evidence" value="ECO:0007669"/>
    <property type="project" value="UniProtKB-SubCell"/>
</dbReference>
<dbReference type="PROSITE" id="PS50118">
    <property type="entry name" value="HMG_BOX_2"/>
    <property type="match status" value="1"/>
</dbReference>
<dbReference type="FunFam" id="1.10.30.10:FF:000002">
    <property type="entry name" value="transcription factor Sox-2"/>
    <property type="match status" value="1"/>
</dbReference>
<dbReference type="SMART" id="SM00398">
    <property type="entry name" value="HMG"/>
    <property type="match status" value="1"/>
</dbReference>
<proteinExistence type="predicted"/>
<evidence type="ECO:0000313" key="7">
    <source>
        <dbReference type="EMBL" id="KAL3869150.1"/>
    </source>
</evidence>
<evidence type="ECO:0000256" key="2">
    <source>
        <dbReference type="ARBA" id="ARBA00023125"/>
    </source>
</evidence>
<feature type="compositionally biased region" description="Low complexity" evidence="5">
    <location>
        <begin position="496"/>
        <end position="509"/>
    </location>
</feature>
<accession>A0ABD3W5I8</accession>
<evidence type="ECO:0000313" key="8">
    <source>
        <dbReference type="Proteomes" id="UP001634394"/>
    </source>
</evidence>
<feature type="compositionally biased region" description="Basic residues" evidence="5">
    <location>
        <begin position="142"/>
        <end position="153"/>
    </location>
</feature>
<gene>
    <name evidence="7" type="ORF">ACJMK2_041864</name>
</gene>
<feature type="compositionally biased region" description="Polar residues" evidence="5">
    <location>
        <begin position="180"/>
        <end position="192"/>
    </location>
</feature>
<reference evidence="7 8" key="1">
    <citation type="submission" date="2024-11" db="EMBL/GenBank/DDBJ databases">
        <title>Chromosome-level genome assembly of the freshwater bivalve Anodonta woodiana.</title>
        <authorList>
            <person name="Chen X."/>
        </authorList>
    </citation>
    <scope>NUCLEOTIDE SEQUENCE [LARGE SCALE GENOMIC DNA]</scope>
    <source>
        <strain evidence="7">MN2024</strain>
        <tissue evidence="7">Gills</tissue>
    </source>
</reference>
<dbReference type="PANTHER" id="PTHR10270">
    <property type="entry name" value="SOX TRANSCRIPTION FACTOR"/>
    <property type="match status" value="1"/>
</dbReference>
<dbReference type="EMBL" id="JBJQND010000008">
    <property type="protein sequence ID" value="KAL3869150.1"/>
    <property type="molecule type" value="Genomic_DNA"/>
</dbReference>
<dbReference type="CDD" id="cd22032">
    <property type="entry name" value="HMG-box_SoxF"/>
    <property type="match status" value="1"/>
</dbReference>
<dbReference type="PANTHER" id="PTHR10270:SF317">
    <property type="entry name" value="TRANSCRIPTION FACTOR SOX-15-RELATED"/>
    <property type="match status" value="1"/>
</dbReference>
<evidence type="ECO:0000256" key="3">
    <source>
        <dbReference type="ARBA" id="ARBA00023242"/>
    </source>
</evidence>
<keyword evidence="8" id="KW-1185">Reference proteome</keyword>
<evidence type="ECO:0000259" key="6">
    <source>
        <dbReference type="PROSITE" id="PS50118"/>
    </source>
</evidence>
<dbReference type="AlphaFoldDB" id="A0ABD3W5I8"/>
<feature type="compositionally biased region" description="Polar residues" evidence="5">
    <location>
        <begin position="224"/>
        <end position="245"/>
    </location>
</feature>
<name>A0ABD3W5I8_SINWO</name>
<feature type="DNA-binding region" description="HMG box" evidence="4">
    <location>
        <begin position="72"/>
        <end position="140"/>
    </location>
</feature>
<dbReference type="InterPro" id="IPR009071">
    <property type="entry name" value="HMG_box_dom"/>
</dbReference>
<evidence type="ECO:0000256" key="4">
    <source>
        <dbReference type="PROSITE-ProRule" id="PRU00267"/>
    </source>
</evidence>
<organism evidence="7 8">
    <name type="scientific">Sinanodonta woodiana</name>
    <name type="common">Chinese pond mussel</name>
    <name type="synonym">Anodonta woodiana</name>
    <dbReference type="NCBI Taxonomy" id="1069815"/>
    <lineage>
        <taxon>Eukaryota</taxon>
        <taxon>Metazoa</taxon>
        <taxon>Spiralia</taxon>
        <taxon>Lophotrochozoa</taxon>
        <taxon>Mollusca</taxon>
        <taxon>Bivalvia</taxon>
        <taxon>Autobranchia</taxon>
        <taxon>Heteroconchia</taxon>
        <taxon>Palaeoheterodonta</taxon>
        <taxon>Unionida</taxon>
        <taxon>Unionoidea</taxon>
        <taxon>Unionidae</taxon>
        <taxon>Unioninae</taxon>
        <taxon>Sinanodonta</taxon>
    </lineage>
</organism>
<evidence type="ECO:0000256" key="1">
    <source>
        <dbReference type="ARBA" id="ARBA00004123"/>
    </source>
</evidence>
<sequence>MLWNSHDSCSGGTDAQGNFDLHSLYSYNHVPVAHHCQPPPPPDWIERYAMSQAVGDSRSHLRHGGRRTEQRIRRPMNAFMVWARAERKKLAGENPDVHNADLSKMLGNAWKALVPEEKQPFIEEAERLRVLHMKEHPDYKYRPRRRKGPKRSAKQNSSFPKHDSTNDDPMTPDKAKEADSTTPYTSSVSNAGTHPRPSASAPLLTTLLHTPESTPPTSPVDYRQNIQGATKPNTKTFNPSTTHSTDIGGVLSPKHSPPMTGSGVSRTFRFPLDNDLPAQNNFPVHVQYRGNGSCHMMYPVPASVNLTSTTDNMVTLRALVARPRVTEYLNNSSFSAQSVYNAHYNRRIDSLPTQFQNRKVIYSREPPRLSHFGPFPQAGSAFQKSNCQLYSNDCLIRKFSEVESLSDVDPHEFDKYLHGSLKSCAVSMGAREKDVNSNNLTVCNAKQCAMNNYISSHDEHESGYDSCNFTSHSENYPDSYTAHMDTEDSHFSGSQNLEDSNLDSNNSDSGASAPDKDSLVYGVLGKSCSFEDYYHSSDNSYNPYLVSALTNSKTF</sequence>
<comment type="subcellular location">
    <subcellularLocation>
        <location evidence="1">Nucleus</location>
    </subcellularLocation>
</comment>
<keyword evidence="3 4" id="KW-0539">Nucleus</keyword>
<evidence type="ECO:0000256" key="5">
    <source>
        <dbReference type="SAM" id="MobiDB-lite"/>
    </source>
</evidence>
<feature type="domain" description="HMG box" evidence="6">
    <location>
        <begin position="72"/>
        <end position="140"/>
    </location>
</feature>
<dbReference type="Pfam" id="PF00505">
    <property type="entry name" value="HMG_box"/>
    <property type="match status" value="1"/>
</dbReference>
<feature type="region of interest" description="Disordered" evidence="5">
    <location>
        <begin position="478"/>
        <end position="516"/>
    </location>
</feature>
<dbReference type="SUPFAM" id="SSF47095">
    <property type="entry name" value="HMG-box"/>
    <property type="match status" value="1"/>
</dbReference>
<protein>
    <recommendedName>
        <fullName evidence="6">HMG box domain-containing protein</fullName>
    </recommendedName>
</protein>
<dbReference type="Proteomes" id="UP001634394">
    <property type="component" value="Unassembled WGS sequence"/>
</dbReference>
<keyword evidence="2 4" id="KW-0238">DNA-binding</keyword>